<evidence type="ECO:0000313" key="8">
    <source>
        <dbReference type="Proteomes" id="UP000703590"/>
    </source>
</evidence>
<feature type="compositionally biased region" description="Low complexity" evidence="5">
    <location>
        <begin position="25"/>
        <end position="41"/>
    </location>
</feature>
<organism evidence="7 8">
    <name type="scientific">Sulfurospirillum tamanense</name>
    <dbReference type="NCBI Taxonomy" id="2813362"/>
    <lineage>
        <taxon>Bacteria</taxon>
        <taxon>Pseudomonadati</taxon>
        <taxon>Campylobacterota</taxon>
        <taxon>Epsilonproteobacteria</taxon>
        <taxon>Campylobacterales</taxon>
        <taxon>Sulfurospirillaceae</taxon>
        <taxon>Sulfurospirillum</taxon>
    </lineage>
</organism>
<evidence type="ECO:0000256" key="5">
    <source>
        <dbReference type="SAM" id="MobiDB-lite"/>
    </source>
</evidence>
<dbReference type="InterPro" id="IPR009056">
    <property type="entry name" value="Cyt_c-like_dom"/>
</dbReference>
<keyword evidence="2 4" id="KW-0479">Metal-binding</keyword>
<dbReference type="PROSITE" id="PS51007">
    <property type="entry name" value="CYTC"/>
    <property type="match status" value="1"/>
</dbReference>
<evidence type="ECO:0000259" key="6">
    <source>
        <dbReference type="PROSITE" id="PS51007"/>
    </source>
</evidence>
<protein>
    <recommendedName>
        <fullName evidence="6">Cytochrome c domain-containing protein</fullName>
    </recommendedName>
</protein>
<feature type="compositionally biased region" description="Basic and acidic residues" evidence="5">
    <location>
        <begin position="43"/>
        <end position="53"/>
    </location>
</feature>
<evidence type="ECO:0000256" key="4">
    <source>
        <dbReference type="PROSITE-ProRule" id="PRU00433"/>
    </source>
</evidence>
<proteinExistence type="predicted"/>
<sequence>MQYLVAGLIISTLFLSGCDKKEASTHTPPTTTTQASPSVASDSPKKEAAQEKDDIEKQIAQALTPAQEEVAKKLEETNKELSERLAQTAQEGNEKIQETLEATTSTLMVSEKSAPQKANACATCHGAKGEKVALGRSKILNEMTSQEIKDSLLGYQEGTYGGAMKAMMQTQVRNLTKKEIGALAQFYAKP</sequence>
<dbReference type="SUPFAM" id="SSF46626">
    <property type="entry name" value="Cytochrome c"/>
    <property type="match status" value="1"/>
</dbReference>
<evidence type="ECO:0000256" key="1">
    <source>
        <dbReference type="ARBA" id="ARBA00022617"/>
    </source>
</evidence>
<dbReference type="RefSeq" id="WP_205458137.1">
    <property type="nucleotide sequence ID" value="NZ_JAFHKK010000003.1"/>
</dbReference>
<name>A0ABS2WQ56_9BACT</name>
<gene>
    <name evidence="7" type="ORF">JWV37_02850</name>
</gene>
<feature type="region of interest" description="Disordered" evidence="5">
    <location>
        <begin position="21"/>
        <end position="53"/>
    </location>
</feature>
<accession>A0ABS2WQ56</accession>
<evidence type="ECO:0000256" key="2">
    <source>
        <dbReference type="ARBA" id="ARBA00022723"/>
    </source>
</evidence>
<dbReference type="Pfam" id="PF00034">
    <property type="entry name" value="Cytochrom_C"/>
    <property type="match status" value="1"/>
</dbReference>
<reference evidence="7 8" key="3">
    <citation type="submission" date="2021-02" db="EMBL/GenBank/DDBJ databases">
        <authorList>
            <person name="Merkel A.Y."/>
        </authorList>
    </citation>
    <scope>NUCLEOTIDE SEQUENCE [LARGE SCALE GENOMIC DNA]</scope>
    <source>
        <strain evidence="7 8">T05b</strain>
    </source>
</reference>
<evidence type="ECO:0000313" key="7">
    <source>
        <dbReference type="EMBL" id="MBN2963707.1"/>
    </source>
</evidence>
<reference evidence="7 8" key="1">
    <citation type="submission" date="2021-02" db="EMBL/GenBank/DDBJ databases">
        <title>Sulfurospirillum tamanensis sp. nov.</title>
        <authorList>
            <person name="Frolova A."/>
            <person name="Merkel A."/>
            <person name="Slobodkin A."/>
        </authorList>
    </citation>
    <scope>NUCLEOTIDE SEQUENCE [LARGE SCALE GENOMIC DNA]</scope>
    <source>
        <strain evidence="7 8">T05b</strain>
    </source>
</reference>
<reference evidence="8" key="2">
    <citation type="submission" date="2021-02" db="EMBL/GenBank/DDBJ databases">
        <title>Sulfurospirillum tamanensis sp. nov.</title>
        <authorList>
            <person name="Merkel A.Y."/>
        </authorList>
    </citation>
    <scope>NUCLEOTIDE SEQUENCE [LARGE SCALE GENOMIC DNA]</scope>
    <source>
        <strain evidence="8">T05b</strain>
    </source>
</reference>
<keyword evidence="8" id="KW-1185">Reference proteome</keyword>
<keyword evidence="3 4" id="KW-0408">Iron</keyword>
<dbReference type="EMBL" id="JAFHKK010000003">
    <property type="protein sequence ID" value="MBN2963707.1"/>
    <property type="molecule type" value="Genomic_DNA"/>
</dbReference>
<dbReference type="InterPro" id="IPR036909">
    <property type="entry name" value="Cyt_c-like_dom_sf"/>
</dbReference>
<dbReference type="Gene3D" id="1.10.760.10">
    <property type="entry name" value="Cytochrome c-like domain"/>
    <property type="match status" value="1"/>
</dbReference>
<dbReference type="Proteomes" id="UP000703590">
    <property type="component" value="Unassembled WGS sequence"/>
</dbReference>
<evidence type="ECO:0000256" key="3">
    <source>
        <dbReference type="ARBA" id="ARBA00023004"/>
    </source>
</evidence>
<keyword evidence="1 4" id="KW-0349">Heme</keyword>
<comment type="caution">
    <text evidence="7">The sequence shown here is derived from an EMBL/GenBank/DDBJ whole genome shotgun (WGS) entry which is preliminary data.</text>
</comment>
<feature type="domain" description="Cytochrome c" evidence="6">
    <location>
        <begin position="87"/>
        <end position="190"/>
    </location>
</feature>